<reference evidence="2" key="1">
    <citation type="journal article" date="2020" name="Microb. Genom.">
        <title>Genetic diversity of clinical and environmental Mucorales isolates obtained from an investigation of mucormycosis cases among solid organ transplant recipients.</title>
        <authorList>
            <person name="Nguyen M.H."/>
            <person name="Kaul D."/>
            <person name="Muto C."/>
            <person name="Cheng S.J."/>
            <person name="Richter R.A."/>
            <person name="Bruno V.M."/>
            <person name="Liu G."/>
            <person name="Beyhan S."/>
            <person name="Sundermann A.J."/>
            <person name="Mounaud S."/>
            <person name="Pasculle A.W."/>
            <person name="Nierman W.C."/>
            <person name="Driscoll E."/>
            <person name="Cumbie R."/>
            <person name="Clancy C.J."/>
            <person name="Dupont C.L."/>
        </authorList>
    </citation>
    <scope>NUCLEOTIDE SEQUENCE</scope>
    <source>
        <strain evidence="2">GL11</strain>
    </source>
</reference>
<evidence type="ECO:0000313" key="2">
    <source>
        <dbReference type="EMBL" id="KAG1311122.1"/>
    </source>
</evidence>
<feature type="compositionally biased region" description="Low complexity" evidence="1">
    <location>
        <begin position="57"/>
        <end position="77"/>
    </location>
</feature>
<feature type="region of interest" description="Disordered" evidence="1">
    <location>
        <begin position="56"/>
        <end position="91"/>
    </location>
</feature>
<keyword evidence="3" id="KW-1185">Reference proteome</keyword>
<gene>
    <name evidence="2" type="ORF">G6F64_004044</name>
</gene>
<sequence length="91" mass="9855">MQFLQKLGYGKKVYIETSFRATLALVCFVDKNSAAAVKRDVADFFNDITTAANKYFGPGATPDTTPSDPATSTPGDTVIKAPTDPNHWLKV</sequence>
<organism evidence="2 3">
    <name type="scientific">Rhizopus oryzae</name>
    <name type="common">Mucormycosis agent</name>
    <name type="synonym">Rhizopus arrhizus var. delemar</name>
    <dbReference type="NCBI Taxonomy" id="64495"/>
    <lineage>
        <taxon>Eukaryota</taxon>
        <taxon>Fungi</taxon>
        <taxon>Fungi incertae sedis</taxon>
        <taxon>Mucoromycota</taxon>
        <taxon>Mucoromycotina</taxon>
        <taxon>Mucoromycetes</taxon>
        <taxon>Mucorales</taxon>
        <taxon>Mucorineae</taxon>
        <taxon>Rhizopodaceae</taxon>
        <taxon>Rhizopus</taxon>
    </lineage>
</organism>
<dbReference type="AlphaFoldDB" id="A0A9P6XD93"/>
<dbReference type="EMBL" id="JAANQT010000424">
    <property type="protein sequence ID" value="KAG1311122.1"/>
    <property type="molecule type" value="Genomic_DNA"/>
</dbReference>
<accession>A0A9P6XD93</accession>
<dbReference type="Proteomes" id="UP000716291">
    <property type="component" value="Unassembled WGS sequence"/>
</dbReference>
<evidence type="ECO:0000313" key="3">
    <source>
        <dbReference type="Proteomes" id="UP000716291"/>
    </source>
</evidence>
<comment type="caution">
    <text evidence="2">The sequence shown here is derived from an EMBL/GenBank/DDBJ whole genome shotgun (WGS) entry which is preliminary data.</text>
</comment>
<evidence type="ECO:0000256" key="1">
    <source>
        <dbReference type="SAM" id="MobiDB-lite"/>
    </source>
</evidence>
<proteinExistence type="predicted"/>
<protein>
    <submittedName>
        <fullName evidence="2">Uncharacterized protein</fullName>
    </submittedName>
</protein>
<name>A0A9P6XD93_RHIOR</name>
<dbReference type="OrthoDB" id="10315310at2759"/>